<keyword evidence="7" id="KW-0808">Transferase</keyword>
<comment type="similarity">
    <text evidence="4">Belongs to the acyltransferase PapA5 family.</text>
</comment>
<dbReference type="Gene3D" id="3.30.559.10">
    <property type="entry name" value="Chloramphenicol acetyltransferase-like domain"/>
    <property type="match status" value="1"/>
</dbReference>
<dbReference type="InterPro" id="IPR023213">
    <property type="entry name" value="CAT-like_dom_sf"/>
</dbReference>
<dbReference type="Gene3D" id="3.30.559.30">
    <property type="entry name" value="Nonribosomal peptide synthetase, condensation domain"/>
    <property type="match status" value="1"/>
</dbReference>
<dbReference type="Pfam" id="PF00668">
    <property type="entry name" value="Condensation"/>
    <property type="match status" value="1"/>
</dbReference>
<reference evidence="14 15" key="1">
    <citation type="submission" date="2017-05" db="EMBL/GenBank/DDBJ databases">
        <authorList>
            <person name="Song R."/>
            <person name="Chenine A.L."/>
            <person name="Ruprecht R.M."/>
        </authorList>
    </citation>
    <scope>NUCLEOTIDE SEQUENCE [LARGE SCALE GENOMIC DNA]</scope>
    <source>
        <strain evidence="14 15">S567_C10_BS</strain>
    </source>
</reference>
<dbReference type="PANTHER" id="PTHR28037">
    <property type="entry name" value="ALCOHOL O-ACETYLTRANSFERASE 1-RELATED"/>
    <property type="match status" value="1"/>
</dbReference>
<evidence type="ECO:0000259" key="12">
    <source>
        <dbReference type="Pfam" id="PF00668"/>
    </source>
</evidence>
<gene>
    <name evidence="14" type="ORF">CAZ10_22005</name>
</gene>
<comment type="catalytic activity">
    <reaction evidence="1">
        <text>2 a mycocerosyl-[mycocerosic acid synthase] + a phthiocerol = a dimycocerosyl phthiocerol + 2 holo-[mycocerosic acid synthase].</text>
        <dbReference type="EC" id="2.3.1.282"/>
    </reaction>
</comment>
<evidence type="ECO:0000256" key="4">
    <source>
        <dbReference type="ARBA" id="ARBA00006558"/>
    </source>
</evidence>
<organism evidence="14 15">
    <name type="scientific">Pseudomonas aeruginosa</name>
    <dbReference type="NCBI Taxonomy" id="287"/>
    <lineage>
        <taxon>Bacteria</taxon>
        <taxon>Pseudomonadati</taxon>
        <taxon>Pseudomonadota</taxon>
        <taxon>Gammaproteobacteria</taxon>
        <taxon>Pseudomonadales</taxon>
        <taxon>Pseudomonadaceae</taxon>
        <taxon>Pseudomonas</taxon>
    </lineage>
</organism>
<evidence type="ECO:0000256" key="8">
    <source>
        <dbReference type="ARBA" id="ARBA00023315"/>
    </source>
</evidence>
<feature type="domain" description="Condensation" evidence="12">
    <location>
        <begin position="19"/>
        <end position="145"/>
    </location>
</feature>
<dbReference type="InterPro" id="IPR052058">
    <property type="entry name" value="Alcohol_O-acetyltransferase"/>
</dbReference>
<protein>
    <recommendedName>
        <fullName evidence="6">Phthiocerol/phthiodiolone dimycocerosyl transferase</fullName>
        <ecNumber evidence="5">2.3.1.282</ecNumber>
    </recommendedName>
    <alternativeName>
        <fullName evidence="11">Acyltransferase PapA5</fullName>
    </alternativeName>
    <alternativeName>
        <fullName evidence="9">Phthiocerol/phthiodiolone O-acyltransferase</fullName>
    </alternativeName>
    <alternativeName>
        <fullName evidence="10">Polyketide synthase-associated protein A5</fullName>
    </alternativeName>
</protein>
<dbReference type="AlphaFoldDB" id="A0A0A8RFX0"/>
<evidence type="ECO:0000256" key="1">
    <source>
        <dbReference type="ARBA" id="ARBA00000026"/>
    </source>
</evidence>
<evidence type="ECO:0000256" key="2">
    <source>
        <dbReference type="ARBA" id="ARBA00000625"/>
    </source>
</evidence>
<evidence type="ECO:0000313" key="15">
    <source>
        <dbReference type="Proteomes" id="UP000194857"/>
    </source>
</evidence>
<proteinExistence type="inferred from homology"/>
<comment type="caution">
    <text evidence="14">The sequence shown here is derived from an EMBL/GenBank/DDBJ whole genome shotgun (WGS) entry which is preliminary data.</text>
</comment>
<feature type="domain" description="Phthiocerol/phthiodiolone dimycocerosyl transferase C-terminal" evidence="13">
    <location>
        <begin position="219"/>
        <end position="320"/>
    </location>
</feature>
<dbReference type="Proteomes" id="UP000194857">
    <property type="component" value="Unassembled WGS sequence"/>
</dbReference>
<name>A0A0A8RFX0_PSEAI</name>
<keyword evidence="8" id="KW-0012">Acyltransferase</keyword>
<dbReference type="SMR" id="A0A0A8RFX0"/>
<comment type="catalytic activity">
    <reaction evidence="2">
        <text>2 a mycocerosyl-[mycocerosic acid synthase] + a phenolphthiocerol = a dimycocerosyl phenolphthiocerol + 2 holo-[mycocerosic acid synthase].</text>
        <dbReference type="EC" id="2.3.1.282"/>
    </reaction>
</comment>
<dbReference type="SUPFAM" id="SSF52777">
    <property type="entry name" value="CoA-dependent acyltransferases"/>
    <property type="match status" value="2"/>
</dbReference>
<comment type="catalytic activity">
    <reaction evidence="3">
        <text>2 a mycocerosyl-[mycocerosic acid synthase] + a phthiodiolone = a dimycocerosyl phthiodiolone + 2 holo-[mycocerosic acid synthase].</text>
        <dbReference type="EC" id="2.3.1.282"/>
    </reaction>
</comment>
<dbReference type="eggNOG" id="COG1020">
    <property type="taxonomic scope" value="Bacteria"/>
</dbReference>
<dbReference type="PANTHER" id="PTHR28037:SF1">
    <property type="entry name" value="ALCOHOL O-ACETYLTRANSFERASE 1-RELATED"/>
    <property type="match status" value="1"/>
</dbReference>
<evidence type="ECO:0000259" key="13">
    <source>
        <dbReference type="Pfam" id="PF16911"/>
    </source>
</evidence>
<evidence type="ECO:0000256" key="5">
    <source>
        <dbReference type="ARBA" id="ARBA00012866"/>
    </source>
</evidence>
<evidence type="ECO:0000256" key="7">
    <source>
        <dbReference type="ARBA" id="ARBA00022679"/>
    </source>
</evidence>
<evidence type="ECO:0000256" key="3">
    <source>
        <dbReference type="ARBA" id="ARBA00001907"/>
    </source>
</evidence>
<dbReference type="InterPro" id="IPR001242">
    <property type="entry name" value="Condensation_dom"/>
</dbReference>
<dbReference type="RefSeq" id="WP_003119646.1">
    <property type="nucleotide sequence ID" value="NZ_AP014839.1"/>
</dbReference>
<dbReference type="EC" id="2.3.1.282" evidence="5"/>
<dbReference type="Pfam" id="PF16911">
    <property type="entry name" value="PapA_C"/>
    <property type="match status" value="1"/>
</dbReference>
<evidence type="ECO:0000256" key="10">
    <source>
        <dbReference type="ARBA" id="ARBA00032317"/>
    </source>
</evidence>
<dbReference type="InterPro" id="IPR031641">
    <property type="entry name" value="PapA_C"/>
</dbReference>
<accession>A0A0A8RFX0</accession>
<evidence type="ECO:0000313" key="14">
    <source>
        <dbReference type="EMBL" id="OTI58885.1"/>
    </source>
</evidence>
<dbReference type="GO" id="GO:0016746">
    <property type="term" value="F:acyltransferase activity"/>
    <property type="evidence" value="ECO:0007669"/>
    <property type="project" value="UniProtKB-KW"/>
</dbReference>
<evidence type="ECO:0000256" key="6">
    <source>
        <dbReference type="ARBA" id="ARBA00013449"/>
    </source>
</evidence>
<sequence>MMAEIRRPLSAVERWYWLSDQFSALNVISRVRVHGRLSIDDLRRGLDALQARHPLLRARIEHDAGLDPRWVPCERPIPLREVRGGGEEQWLREINERELPERIDPDSGPLIRTVAIATDAGAHDLLVVVPHIIADGTTVLTLAEQWLTLAADPAAQPWTASALPPAEDLRPRRFTGDEGAARLAEQTAQDEALVGRHRPGRIEPSNPVPLEARRTRLLHRELDGAQLEQLQRRAREHGTTVHGALTAALAIAAGHDHQRRPSHIAIGSPIDFRDELEPPVRPDEVGTYVATVPVVLDIARPFWEVARALTDDLGERRRQGHHFNLVTLVASAAPRCMADARPFMAFMEAEGPINLCSSNIGRYPFPERIGALRLSDAQFLTGISVNGYFVAAINSSHGRLFWNFTYIDEAVPGERAERLAEDCLGTLLSAIHAPQRSALEEQ</sequence>
<dbReference type="EMBL" id="NFFZ01000012">
    <property type="protein sequence ID" value="OTI58885.1"/>
    <property type="molecule type" value="Genomic_DNA"/>
</dbReference>
<evidence type="ECO:0000256" key="9">
    <source>
        <dbReference type="ARBA" id="ARBA00030465"/>
    </source>
</evidence>
<evidence type="ECO:0000256" key="11">
    <source>
        <dbReference type="ARBA" id="ARBA00033407"/>
    </source>
</evidence>